<comment type="caution">
    <text evidence="3">The sequence shown here is derived from an EMBL/GenBank/DDBJ whole genome shotgun (WGS) entry which is preliminary data.</text>
</comment>
<sequence length="253" mass="25469">MKIVIAGGSGLIGRKLAAILEGRGHDVVAASPSTGVDTLTGAGLAAALNGADAVVDVTNSPSFADEAVMSFFSVSTRNLLAAAKAAGVAHHVALSVVGADRLPESGYFRAKLAQERMIAEAGTGYSIVRATQFFEFLGAVAGSSAAEDGLHLSTGGMQPMAADDVALALADGAEQGPVNGIVEIGGPDRGTLAGFVGRWMHAVGDRRAVIESAEAPYFGTRLDAGSLVPGAGARLMPTRLDDWLAAQAPTGVA</sequence>
<reference evidence="3 4" key="1">
    <citation type="journal article" date="2013" name="Genome Announc.">
        <title>Draft Genome Sequence of Sphingobium ummariense Strain RL-3, a Hexachlorocyclohexane-Degrading Bacterium.</title>
        <authorList>
            <person name="Kohli P."/>
            <person name="Dua A."/>
            <person name="Sangwan N."/>
            <person name="Oldach P."/>
            <person name="Khurana J.P."/>
            <person name="Lal R."/>
        </authorList>
    </citation>
    <scope>NUCLEOTIDE SEQUENCE [LARGE SCALE GENOMIC DNA]</scope>
    <source>
        <strain evidence="3 4">RL-3</strain>
    </source>
</reference>
<dbReference type="Pfam" id="PF13460">
    <property type="entry name" value="NAD_binding_10"/>
    <property type="match status" value="1"/>
</dbReference>
<dbReference type="EMBL" id="AUWY01000047">
    <property type="protein sequence ID" value="EQB33156.1"/>
    <property type="molecule type" value="Genomic_DNA"/>
</dbReference>
<evidence type="ECO:0000313" key="4">
    <source>
        <dbReference type="Proteomes" id="UP000015523"/>
    </source>
</evidence>
<dbReference type="AlphaFoldDB" id="T0J5E1"/>
<dbReference type="PANTHER" id="PTHR42748">
    <property type="entry name" value="NITROGEN METABOLITE REPRESSION PROTEIN NMRA FAMILY MEMBER"/>
    <property type="match status" value="1"/>
</dbReference>
<dbReference type="SUPFAM" id="SSF51735">
    <property type="entry name" value="NAD(P)-binding Rossmann-fold domains"/>
    <property type="match status" value="1"/>
</dbReference>
<keyword evidence="1" id="KW-0521">NADP</keyword>
<feature type="domain" description="NAD(P)-binding" evidence="2">
    <location>
        <begin position="36"/>
        <end position="135"/>
    </location>
</feature>
<dbReference type="PANTHER" id="PTHR42748:SF3">
    <property type="entry name" value="BLL4366 PROTEIN"/>
    <property type="match status" value="1"/>
</dbReference>
<organism evidence="3 4">
    <name type="scientific">Sphingobium ummariense RL-3</name>
    <dbReference type="NCBI Taxonomy" id="1346791"/>
    <lineage>
        <taxon>Bacteria</taxon>
        <taxon>Pseudomonadati</taxon>
        <taxon>Pseudomonadota</taxon>
        <taxon>Alphaproteobacteria</taxon>
        <taxon>Sphingomonadales</taxon>
        <taxon>Sphingomonadaceae</taxon>
        <taxon>Sphingobium</taxon>
    </lineage>
</organism>
<name>T0J5E1_9SPHN</name>
<keyword evidence="4" id="KW-1185">Reference proteome</keyword>
<dbReference type="PATRIC" id="fig|1346791.3.peg.964"/>
<accession>T0J5E1</accession>
<dbReference type="OrthoDB" id="9771302at2"/>
<evidence type="ECO:0000313" key="3">
    <source>
        <dbReference type="EMBL" id="EQB33156.1"/>
    </source>
</evidence>
<evidence type="ECO:0000259" key="2">
    <source>
        <dbReference type="Pfam" id="PF13460"/>
    </source>
</evidence>
<dbReference type="InterPro" id="IPR036291">
    <property type="entry name" value="NAD(P)-bd_dom_sf"/>
</dbReference>
<dbReference type="STRING" id="1346791.M529_05020"/>
<dbReference type="Proteomes" id="UP000015523">
    <property type="component" value="Unassembled WGS sequence"/>
</dbReference>
<dbReference type="InterPro" id="IPR051164">
    <property type="entry name" value="NmrA-like_oxidored"/>
</dbReference>
<dbReference type="InterPro" id="IPR016040">
    <property type="entry name" value="NAD(P)-bd_dom"/>
</dbReference>
<protein>
    <recommendedName>
        <fullName evidence="2">NAD(P)-binding domain-containing protein</fullName>
    </recommendedName>
</protein>
<dbReference type="RefSeq" id="WP_021316944.1">
    <property type="nucleotide sequence ID" value="NZ_AUWY01000047.1"/>
</dbReference>
<proteinExistence type="predicted"/>
<dbReference type="Gene3D" id="3.40.50.720">
    <property type="entry name" value="NAD(P)-binding Rossmann-like Domain"/>
    <property type="match status" value="1"/>
</dbReference>
<dbReference type="eggNOG" id="COG0702">
    <property type="taxonomic scope" value="Bacteria"/>
</dbReference>
<evidence type="ECO:0000256" key="1">
    <source>
        <dbReference type="ARBA" id="ARBA00022857"/>
    </source>
</evidence>
<gene>
    <name evidence="3" type="ORF">M529_05020</name>
</gene>